<keyword evidence="10" id="KW-0472">Membrane</keyword>
<evidence type="ECO:0000256" key="9">
    <source>
        <dbReference type="ARBA" id="ARBA00023128"/>
    </source>
</evidence>
<proteinExistence type="inferred from homology"/>
<dbReference type="InterPro" id="IPR036249">
    <property type="entry name" value="Thioredoxin-like_sf"/>
</dbReference>
<name>A0A068WAJ6_ECHGR</name>
<feature type="domain" description="Ribosomal protein/NADH dehydrogenase" evidence="13">
    <location>
        <begin position="42"/>
        <end position="114"/>
    </location>
</feature>
<dbReference type="Proteomes" id="UP000492820">
    <property type="component" value="Unassembled WGS sequence"/>
</dbReference>
<dbReference type="Pfam" id="PF05047">
    <property type="entry name" value="L51_S25_CI-B8"/>
    <property type="match status" value="1"/>
</dbReference>
<keyword evidence="6" id="KW-0679">Respiratory chain</keyword>
<dbReference type="PANTHER" id="PTHR12878">
    <property type="entry name" value="NADH-UBIQUINONE OXIDOREDUCTASE B8 SUBUNIT"/>
    <property type="match status" value="1"/>
</dbReference>
<evidence type="ECO:0000256" key="7">
    <source>
        <dbReference type="ARBA" id="ARBA00022792"/>
    </source>
</evidence>
<dbReference type="GO" id="GO:0005743">
    <property type="term" value="C:mitochondrial inner membrane"/>
    <property type="evidence" value="ECO:0007669"/>
    <property type="project" value="UniProtKB-SubCell"/>
</dbReference>
<gene>
    <name evidence="16" type="primary">EGR_02638</name>
    <name evidence="14" type="ORF">EgrG_000981600</name>
</gene>
<evidence type="ECO:0000259" key="13">
    <source>
        <dbReference type="SMART" id="SM00916"/>
    </source>
</evidence>
<dbReference type="SMART" id="SM00916">
    <property type="entry name" value="L51_S25_CI-B8"/>
    <property type="match status" value="1"/>
</dbReference>
<evidence type="ECO:0000256" key="2">
    <source>
        <dbReference type="ARBA" id="ARBA00004443"/>
    </source>
</evidence>
<evidence type="ECO:0000313" key="15">
    <source>
        <dbReference type="Proteomes" id="UP000492820"/>
    </source>
</evidence>
<dbReference type="InterPro" id="IPR016464">
    <property type="entry name" value="NADH_Ub_cplx-1_asu_su-2"/>
</dbReference>
<evidence type="ECO:0000256" key="10">
    <source>
        <dbReference type="ARBA" id="ARBA00023136"/>
    </source>
</evidence>
<evidence type="ECO:0000256" key="1">
    <source>
        <dbReference type="ARBA" id="ARBA00003195"/>
    </source>
</evidence>
<dbReference type="WBParaSite" id="EgrG_000981600">
    <property type="protein sequence ID" value="EgrG_000981600"/>
    <property type="gene ID" value="EgrG_000981600"/>
</dbReference>
<comment type="function">
    <text evidence="1">Accessory subunit of the mitochondrial membrane respiratory chain NADH dehydrogenase (Complex I), that is believed not to be involved in catalysis. Complex I functions in the transfer of electrons from NADH to the respiratory chain. The immediate electron acceptor for the enzyme is believed to be ubiquinone.</text>
</comment>
<sequence>MMNSQMLNRSREKKLWCSLSVVMTSVPRFSSTVKELRILFSPVNASSAGVREFIGKSYVGLRNSNPGVKFMLREGNSISPRIYARYGFGKESFVSVDNASPTEIMDKICKLAKA</sequence>
<dbReference type="SUPFAM" id="SSF52833">
    <property type="entry name" value="Thioredoxin-like"/>
    <property type="match status" value="1"/>
</dbReference>
<evidence type="ECO:0000256" key="8">
    <source>
        <dbReference type="ARBA" id="ARBA00022982"/>
    </source>
</evidence>
<evidence type="ECO:0000313" key="14">
    <source>
        <dbReference type="EMBL" id="CDS17092.1"/>
    </source>
</evidence>
<keyword evidence="7" id="KW-0999">Mitochondrion inner membrane</keyword>
<evidence type="ECO:0000256" key="11">
    <source>
        <dbReference type="ARBA" id="ARBA00031441"/>
    </source>
</evidence>
<reference evidence="16" key="3">
    <citation type="submission" date="2020-10" db="UniProtKB">
        <authorList>
            <consortium name="WormBaseParasite"/>
        </authorList>
    </citation>
    <scope>IDENTIFICATION</scope>
</reference>
<reference evidence="14 15" key="1">
    <citation type="journal article" date="2013" name="Nature">
        <title>The genomes of four tapeworm species reveal adaptations to parasitism.</title>
        <authorList>
            <person name="Tsai I.J."/>
            <person name="Zarowiecki M."/>
            <person name="Holroyd N."/>
            <person name="Garciarrubio A."/>
            <person name="Sanchez-Flores A."/>
            <person name="Brooks K.L."/>
            <person name="Tracey A."/>
            <person name="Bobes R.J."/>
            <person name="Fragoso G."/>
            <person name="Sciutto E."/>
            <person name="Aslett M."/>
            <person name="Beasley H."/>
            <person name="Bennett H.M."/>
            <person name="Cai J."/>
            <person name="Camicia F."/>
            <person name="Clark R."/>
            <person name="Cucher M."/>
            <person name="De Silva N."/>
            <person name="Day T.A."/>
            <person name="Deplazes P."/>
            <person name="Estrada K."/>
            <person name="Fernandez C."/>
            <person name="Holland P.W."/>
            <person name="Hou J."/>
            <person name="Hu S."/>
            <person name="Huckvale T."/>
            <person name="Hung S.S."/>
            <person name="Kamenetzky L."/>
            <person name="Keane J.A."/>
            <person name="Kiss F."/>
            <person name="Koziol U."/>
            <person name="Lambert O."/>
            <person name="Liu K."/>
            <person name="Luo X."/>
            <person name="Luo Y."/>
            <person name="Macchiaroli N."/>
            <person name="Nichol S."/>
            <person name="Paps J."/>
            <person name="Parkinson J."/>
            <person name="Pouchkina-Stantcheva N."/>
            <person name="Riddiford N."/>
            <person name="Rosenzvit M."/>
            <person name="Salinas G."/>
            <person name="Wasmuth J.D."/>
            <person name="Zamanian M."/>
            <person name="Zheng Y."/>
            <person name="Cai X."/>
            <person name="Soberon X."/>
            <person name="Olson P.D."/>
            <person name="Laclette J.P."/>
            <person name="Brehm K."/>
            <person name="Berriman M."/>
            <person name="Garciarrubio A."/>
            <person name="Bobes R.J."/>
            <person name="Fragoso G."/>
            <person name="Sanchez-Flores A."/>
            <person name="Estrada K."/>
            <person name="Cevallos M.A."/>
            <person name="Morett E."/>
            <person name="Gonzalez V."/>
            <person name="Portillo T."/>
            <person name="Ochoa-Leyva A."/>
            <person name="Jose M.V."/>
            <person name="Sciutto E."/>
            <person name="Landa A."/>
            <person name="Jimenez L."/>
            <person name="Valdes V."/>
            <person name="Carrero J.C."/>
            <person name="Larralde C."/>
            <person name="Morales-Montor J."/>
            <person name="Limon-Lason J."/>
            <person name="Soberon X."/>
            <person name="Laclette J.P."/>
        </authorList>
    </citation>
    <scope>NUCLEOTIDE SEQUENCE [LARGE SCALE GENOMIC DNA]</scope>
</reference>
<keyword evidence="8" id="KW-0249">Electron transport</keyword>
<evidence type="ECO:0000256" key="3">
    <source>
        <dbReference type="ARBA" id="ARBA00008939"/>
    </source>
</evidence>
<reference evidence="14" key="2">
    <citation type="submission" date="2014-06" db="EMBL/GenBank/DDBJ databases">
        <authorList>
            <person name="Aslett M."/>
        </authorList>
    </citation>
    <scope>NUCLEOTIDE SEQUENCE</scope>
</reference>
<keyword evidence="9" id="KW-0496">Mitochondrion</keyword>
<dbReference type="Gene3D" id="3.40.30.10">
    <property type="entry name" value="Glutaredoxin"/>
    <property type="match status" value="1"/>
</dbReference>
<evidence type="ECO:0000256" key="4">
    <source>
        <dbReference type="ARBA" id="ARBA00016394"/>
    </source>
</evidence>
<dbReference type="InterPro" id="IPR007741">
    <property type="entry name" value="Ribosomal_mL43/mS25/NADH_DH"/>
</dbReference>
<organism evidence="14">
    <name type="scientific">Echinococcus granulosus</name>
    <name type="common">Hydatid tapeworm</name>
    <dbReference type="NCBI Taxonomy" id="6210"/>
    <lineage>
        <taxon>Eukaryota</taxon>
        <taxon>Metazoa</taxon>
        <taxon>Spiralia</taxon>
        <taxon>Lophotrochozoa</taxon>
        <taxon>Platyhelminthes</taxon>
        <taxon>Cestoda</taxon>
        <taxon>Eucestoda</taxon>
        <taxon>Cyclophyllidea</taxon>
        <taxon>Taeniidae</taxon>
        <taxon>Echinococcus</taxon>
        <taxon>Echinococcus granulosus group</taxon>
    </lineage>
</organism>
<dbReference type="OrthoDB" id="10250268at2759"/>
<dbReference type="PANTHER" id="PTHR12878:SF0">
    <property type="entry name" value="NADH DEHYDROGENASE [UBIQUINONE] 1 ALPHA SUBCOMPLEX SUBUNIT 2"/>
    <property type="match status" value="1"/>
</dbReference>
<dbReference type="EMBL" id="LK028577">
    <property type="protein sequence ID" value="CDS17092.1"/>
    <property type="molecule type" value="Genomic_DNA"/>
</dbReference>
<dbReference type="AlphaFoldDB" id="A0A068WAJ6"/>
<protein>
    <recommendedName>
        <fullName evidence="4">NADH dehydrogenase [ubiquinone] 1 alpha subcomplex subunit 2</fullName>
    </recommendedName>
    <alternativeName>
        <fullName evidence="11">Complex I-B8</fullName>
    </alternativeName>
    <alternativeName>
        <fullName evidence="12">NADH-ubiquinone oxidoreductase B8 subunit</fullName>
    </alternativeName>
</protein>
<comment type="similarity">
    <text evidence="3">Belongs to the complex I NDUFA2 subunit family.</text>
</comment>
<evidence type="ECO:0000256" key="5">
    <source>
        <dbReference type="ARBA" id="ARBA00022448"/>
    </source>
</evidence>
<evidence type="ECO:0000256" key="12">
    <source>
        <dbReference type="ARBA" id="ARBA00032513"/>
    </source>
</evidence>
<evidence type="ECO:0000256" key="6">
    <source>
        <dbReference type="ARBA" id="ARBA00022660"/>
    </source>
</evidence>
<keyword evidence="5" id="KW-0813">Transport</keyword>
<evidence type="ECO:0000313" key="16">
    <source>
        <dbReference type="WBParaSite" id="EgrG_000981600"/>
    </source>
</evidence>
<comment type="subcellular location">
    <subcellularLocation>
        <location evidence="2">Mitochondrion inner membrane</location>
        <topology evidence="2">Peripheral membrane protein</topology>
        <orientation evidence="2">Matrix side</orientation>
    </subcellularLocation>
</comment>
<accession>A0A068WAJ6</accession>